<proteinExistence type="predicted"/>
<gene>
    <name evidence="2" type="ORF">B7P43_G07163</name>
</gene>
<dbReference type="PANTHER" id="PTHR34717:SF1">
    <property type="entry name" value="EG:BACR7A4.20 PROTEIN"/>
    <property type="match status" value="1"/>
</dbReference>
<evidence type="ECO:0000313" key="2">
    <source>
        <dbReference type="EMBL" id="PNF16555.1"/>
    </source>
</evidence>
<dbReference type="PANTHER" id="PTHR34717">
    <property type="entry name" value="EG:BACR7A4.20 PROTEIN"/>
    <property type="match status" value="1"/>
</dbReference>
<name>A0A2J7PJN5_9NEOP</name>
<dbReference type="AlphaFoldDB" id="A0A2J7PJN5"/>
<evidence type="ECO:0000313" key="3">
    <source>
        <dbReference type="Proteomes" id="UP000235965"/>
    </source>
</evidence>
<comment type="caution">
    <text evidence="2">The sequence shown here is derived from an EMBL/GenBank/DDBJ whole genome shotgun (WGS) entry which is preliminary data.</text>
</comment>
<feature type="signal peptide" evidence="1">
    <location>
        <begin position="1"/>
        <end position="21"/>
    </location>
</feature>
<dbReference type="Proteomes" id="UP000235965">
    <property type="component" value="Unassembled WGS sequence"/>
</dbReference>
<feature type="chain" id="PRO_5014334802" evidence="1">
    <location>
        <begin position="22"/>
        <end position="177"/>
    </location>
</feature>
<dbReference type="OrthoDB" id="5798273at2759"/>
<evidence type="ECO:0000256" key="1">
    <source>
        <dbReference type="SAM" id="SignalP"/>
    </source>
</evidence>
<accession>A0A2J7PJN5</accession>
<organism evidence="2 3">
    <name type="scientific">Cryptotermes secundus</name>
    <dbReference type="NCBI Taxonomy" id="105785"/>
    <lineage>
        <taxon>Eukaryota</taxon>
        <taxon>Metazoa</taxon>
        <taxon>Ecdysozoa</taxon>
        <taxon>Arthropoda</taxon>
        <taxon>Hexapoda</taxon>
        <taxon>Insecta</taxon>
        <taxon>Pterygota</taxon>
        <taxon>Neoptera</taxon>
        <taxon>Polyneoptera</taxon>
        <taxon>Dictyoptera</taxon>
        <taxon>Blattodea</taxon>
        <taxon>Blattoidea</taxon>
        <taxon>Termitoidae</taxon>
        <taxon>Kalotermitidae</taxon>
        <taxon>Cryptotermitinae</taxon>
        <taxon>Cryptotermes</taxon>
    </lineage>
</organism>
<reference evidence="2 3" key="1">
    <citation type="submission" date="2017-12" db="EMBL/GenBank/DDBJ databases">
        <title>Hemimetabolous genomes reveal molecular basis of termite eusociality.</title>
        <authorList>
            <person name="Harrison M.C."/>
            <person name="Jongepier E."/>
            <person name="Robertson H.M."/>
            <person name="Arning N."/>
            <person name="Bitard-Feildel T."/>
            <person name="Chao H."/>
            <person name="Childers C.P."/>
            <person name="Dinh H."/>
            <person name="Doddapaneni H."/>
            <person name="Dugan S."/>
            <person name="Gowin J."/>
            <person name="Greiner C."/>
            <person name="Han Y."/>
            <person name="Hu H."/>
            <person name="Hughes D.S.T."/>
            <person name="Huylmans A.-K."/>
            <person name="Kemena C."/>
            <person name="Kremer L.P.M."/>
            <person name="Lee S.L."/>
            <person name="Lopez-Ezquerra A."/>
            <person name="Mallet L."/>
            <person name="Monroy-Kuhn J.M."/>
            <person name="Moser A."/>
            <person name="Murali S.C."/>
            <person name="Muzny D.M."/>
            <person name="Otani S."/>
            <person name="Piulachs M.-D."/>
            <person name="Poelchau M."/>
            <person name="Qu J."/>
            <person name="Schaub F."/>
            <person name="Wada-Katsumata A."/>
            <person name="Worley K.C."/>
            <person name="Xie Q."/>
            <person name="Ylla G."/>
            <person name="Poulsen M."/>
            <person name="Gibbs R.A."/>
            <person name="Schal C."/>
            <person name="Richards S."/>
            <person name="Belles X."/>
            <person name="Korb J."/>
            <person name="Bornberg-Bauer E."/>
        </authorList>
    </citation>
    <scope>NUCLEOTIDE SEQUENCE [LARGE SCALE GENOMIC DNA]</scope>
    <source>
        <tissue evidence="2">Whole body</tissue>
    </source>
</reference>
<keyword evidence="3" id="KW-1185">Reference proteome</keyword>
<keyword evidence="1" id="KW-0732">Signal</keyword>
<sequence length="177" mass="19824">MLLWGSVCVILITSIIIFCRQKDPPPINGVYKQPGKWYPLKYVAFLIILQLRRWQNSYGMKSAKKQAGYGVQSHASPAMMDIAQPLSSDAKAFDAVFFIAANKDGYYFAAGTERRHHGVINGLCYIAVPGKGLLCSSKLPDTVLFGAKDEEFGAEGLALKLERPMRKWKLTYKGKMW</sequence>
<protein>
    <submittedName>
        <fullName evidence="2">Uncharacterized protein</fullName>
    </submittedName>
</protein>
<dbReference type="EMBL" id="NEVH01024946">
    <property type="protein sequence ID" value="PNF16555.1"/>
    <property type="molecule type" value="Genomic_DNA"/>
</dbReference>